<evidence type="ECO:0000259" key="2">
    <source>
        <dbReference type="Pfam" id="PF13243"/>
    </source>
</evidence>
<dbReference type="GO" id="GO:0005975">
    <property type="term" value="P:carbohydrate metabolic process"/>
    <property type="evidence" value="ECO:0007669"/>
    <property type="project" value="InterPro"/>
</dbReference>
<dbReference type="RefSeq" id="WP_073041733.1">
    <property type="nucleotide sequence ID" value="NZ_FQVB01000049.1"/>
</dbReference>
<organism evidence="3 4">
    <name type="scientific">Desulfacinum infernum DSM 9756</name>
    <dbReference type="NCBI Taxonomy" id="1121391"/>
    <lineage>
        <taxon>Bacteria</taxon>
        <taxon>Pseudomonadati</taxon>
        <taxon>Thermodesulfobacteriota</taxon>
        <taxon>Syntrophobacteria</taxon>
        <taxon>Syntrophobacterales</taxon>
        <taxon>Syntrophobacteraceae</taxon>
        <taxon>Desulfacinum</taxon>
    </lineage>
</organism>
<evidence type="ECO:0000313" key="4">
    <source>
        <dbReference type="Proteomes" id="UP000184076"/>
    </source>
</evidence>
<sequence>MSVRLLYEAWRRYKPWRPEHLRLVGRDLLPTSNGAGRDDRAHLDAVLGWIRRAQDVRRGMPDEGGVSAGWSFEDGWLPSYPETSGYLVETLLAAASVLGQMEWKERAERILDWELSLQHQDGAFPGHFGEPGSRPVIFNTGQIVHGLLAGYVHLGRTECLEAAVRACRWMVSRQDPDGCWRRSVHNGVPHTYNTRSAWALARTGRISGEKALVEAAERNLDWALGRQNPAGWFHDNAFVADRPPFTHTIAYAVRGFQESGLILSRDRYVAAALRTSRALVRLQRKDGSLAGAYDEGWRPRGRYVCLTGVAQVAIIWKRWVQVGMDEDGRFEAAFERAVNYLKSRHRITGTGGPDDGAVAGSHPIWGAYSRFEFPNWAAKFFADALLMKSSDLPIPSDTRPPKEGLPCPISAS</sequence>
<evidence type="ECO:0000313" key="3">
    <source>
        <dbReference type="EMBL" id="SHG20802.1"/>
    </source>
</evidence>
<dbReference type="SUPFAM" id="SSF48208">
    <property type="entry name" value="Six-hairpin glycosidases"/>
    <property type="match status" value="1"/>
</dbReference>
<dbReference type="CDD" id="cd00688">
    <property type="entry name" value="ISOPREN_C2_like"/>
    <property type="match status" value="1"/>
</dbReference>
<dbReference type="AlphaFoldDB" id="A0A1M5HY44"/>
<dbReference type="InterPro" id="IPR032696">
    <property type="entry name" value="SQ_cyclase_C"/>
</dbReference>
<protein>
    <submittedName>
        <fullName evidence="3">Squalene-hopene cyclase C-terminal domain-containing protein</fullName>
    </submittedName>
</protein>
<evidence type="ECO:0000256" key="1">
    <source>
        <dbReference type="SAM" id="MobiDB-lite"/>
    </source>
</evidence>
<dbReference type="Proteomes" id="UP000184076">
    <property type="component" value="Unassembled WGS sequence"/>
</dbReference>
<accession>A0A1M5HY44</accession>
<dbReference type="OrthoDB" id="5486200at2"/>
<gene>
    <name evidence="3" type="ORF">SAMN02745206_03464</name>
</gene>
<dbReference type="InterPro" id="IPR008928">
    <property type="entry name" value="6-hairpin_glycosidase_sf"/>
</dbReference>
<dbReference type="Gene3D" id="1.50.10.20">
    <property type="match status" value="1"/>
</dbReference>
<dbReference type="EMBL" id="FQVB01000049">
    <property type="protein sequence ID" value="SHG20802.1"/>
    <property type="molecule type" value="Genomic_DNA"/>
</dbReference>
<keyword evidence="4" id="KW-1185">Reference proteome</keyword>
<proteinExistence type="predicted"/>
<feature type="domain" description="Squalene cyclase C-terminal" evidence="2">
    <location>
        <begin position="91"/>
        <end position="252"/>
    </location>
</feature>
<dbReference type="STRING" id="1121391.SAMN02745206_03464"/>
<feature type="region of interest" description="Disordered" evidence="1">
    <location>
        <begin position="392"/>
        <end position="412"/>
    </location>
</feature>
<dbReference type="Pfam" id="PF13243">
    <property type="entry name" value="SQHop_cyclase_C"/>
    <property type="match status" value="1"/>
</dbReference>
<reference evidence="4" key="1">
    <citation type="submission" date="2016-11" db="EMBL/GenBank/DDBJ databases">
        <authorList>
            <person name="Varghese N."/>
            <person name="Submissions S."/>
        </authorList>
    </citation>
    <scope>NUCLEOTIDE SEQUENCE [LARGE SCALE GENOMIC DNA]</scope>
    <source>
        <strain evidence="4">DSM 9756</strain>
    </source>
</reference>
<name>A0A1M5HY44_9BACT</name>